<evidence type="ECO:0000313" key="2">
    <source>
        <dbReference type="EMBL" id="RJF84793.1"/>
    </source>
</evidence>
<feature type="compositionally biased region" description="Polar residues" evidence="1">
    <location>
        <begin position="55"/>
        <end position="65"/>
    </location>
</feature>
<proteinExistence type="predicted"/>
<feature type="region of interest" description="Disordered" evidence="1">
    <location>
        <begin position="55"/>
        <end position="75"/>
    </location>
</feature>
<reference evidence="2 3" key="1">
    <citation type="submission" date="2018-09" db="EMBL/GenBank/DDBJ databases">
        <authorList>
            <person name="Zhu H."/>
        </authorList>
    </citation>
    <scope>NUCLEOTIDE SEQUENCE [LARGE SCALE GENOMIC DNA]</scope>
    <source>
        <strain evidence="2 3">K2W22B-5</strain>
    </source>
</reference>
<sequence length="75" mass="7715">MLLTGCAGSGAGTDAACAAFRPVYTSRADTLSEGTAEQLLSHNITGAKLCGWRANSNRSPVNGSSDGVRRDDQAE</sequence>
<comment type="caution">
    <text evidence="2">The sequence shown here is derived from an EMBL/GenBank/DDBJ whole genome shotgun (WGS) entry which is preliminary data.</text>
</comment>
<dbReference type="Proteomes" id="UP000283458">
    <property type="component" value="Unassembled WGS sequence"/>
</dbReference>
<evidence type="ECO:0000313" key="3">
    <source>
        <dbReference type="Proteomes" id="UP000283458"/>
    </source>
</evidence>
<dbReference type="AlphaFoldDB" id="A0A418W442"/>
<protein>
    <submittedName>
        <fullName evidence="2">Uncharacterized protein</fullName>
    </submittedName>
</protein>
<organism evidence="2 3">
    <name type="scientific">Azospirillum cavernae</name>
    <dbReference type="NCBI Taxonomy" id="2320860"/>
    <lineage>
        <taxon>Bacteria</taxon>
        <taxon>Pseudomonadati</taxon>
        <taxon>Pseudomonadota</taxon>
        <taxon>Alphaproteobacteria</taxon>
        <taxon>Rhodospirillales</taxon>
        <taxon>Azospirillaceae</taxon>
        <taxon>Azospirillum</taxon>
    </lineage>
</organism>
<keyword evidence="3" id="KW-1185">Reference proteome</keyword>
<dbReference type="EMBL" id="QYUL01000001">
    <property type="protein sequence ID" value="RJF84793.1"/>
    <property type="molecule type" value="Genomic_DNA"/>
</dbReference>
<accession>A0A418W442</accession>
<name>A0A418W442_9PROT</name>
<evidence type="ECO:0000256" key="1">
    <source>
        <dbReference type="SAM" id="MobiDB-lite"/>
    </source>
</evidence>
<gene>
    <name evidence="2" type="ORF">D3877_09940</name>
</gene>